<evidence type="ECO:0000256" key="3">
    <source>
        <dbReference type="ARBA" id="ARBA00022490"/>
    </source>
</evidence>
<feature type="active site" description="Proton acceptor" evidence="10 12">
    <location>
        <position position="340"/>
    </location>
</feature>
<feature type="active site" description="Proton donor" evidence="10 12">
    <location>
        <position position="629"/>
    </location>
</feature>
<feature type="modified residue" description="Cysteine sulfenic acid (-SOH)" evidence="10">
    <location>
        <position position="615"/>
    </location>
</feature>
<proteinExistence type="inferred from homology"/>
<dbReference type="InterPro" id="IPR048356">
    <property type="entry name" value="MS_N"/>
</dbReference>
<dbReference type="RefSeq" id="WP_100257200.1">
    <property type="nucleotide sequence ID" value="NZ_CP011797.1"/>
</dbReference>
<comment type="subunit">
    <text evidence="10">Monomer.</text>
</comment>
<dbReference type="KEGG" id="rfo:REIFOR_01755"/>
<evidence type="ECO:0000256" key="7">
    <source>
        <dbReference type="ARBA" id="ARBA00022842"/>
    </source>
</evidence>
<feature type="binding site" evidence="10">
    <location>
        <position position="429"/>
    </location>
    <ligand>
        <name>glyoxylate</name>
        <dbReference type="ChEBI" id="CHEBI:36655"/>
    </ligand>
</feature>
<dbReference type="Pfam" id="PF20659">
    <property type="entry name" value="MS_C"/>
    <property type="match status" value="1"/>
</dbReference>
<feature type="binding site" evidence="10">
    <location>
        <position position="276"/>
    </location>
    <ligand>
        <name>acetyl-CoA</name>
        <dbReference type="ChEBI" id="CHEBI:57288"/>
    </ligand>
</feature>
<dbReference type="GO" id="GO:0006097">
    <property type="term" value="P:glyoxylate cycle"/>
    <property type="evidence" value="ECO:0007669"/>
    <property type="project" value="UniProtKB-UniRule"/>
</dbReference>
<dbReference type="SUPFAM" id="SSF51645">
    <property type="entry name" value="Malate synthase G"/>
    <property type="match status" value="1"/>
</dbReference>
<dbReference type="GO" id="GO:0005829">
    <property type="term" value="C:cytosol"/>
    <property type="evidence" value="ECO:0007669"/>
    <property type="project" value="TreeGrafter"/>
</dbReference>
<dbReference type="Gene3D" id="3.20.20.360">
    <property type="entry name" value="Malate synthase, domain 3"/>
    <property type="match status" value="2"/>
</dbReference>
<keyword evidence="19" id="KW-1185">Reference proteome</keyword>
<feature type="binding site" evidence="10">
    <location>
        <position position="538"/>
    </location>
    <ligand>
        <name>acetyl-CoA</name>
        <dbReference type="ChEBI" id="CHEBI:57288"/>
    </ligand>
</feature>
<feature type="binding site" evidence="10">
    <location>
        <position position="457"/>
    </location>
    <ligand>
        <name>Mg(2+)</name>
        <dbReference type="ChEBI" id="CHEBI:18420"/>
    </ligand>
</feature>
<evidence type="ECO:0000256" key="6">
    <source>
        <dbReference type="ARBA" id="ARBA00022723"/>
    </source>
</evidence>
<evidence type="ECO:0000256" key="5">
    <source>
        <dbReference type="ARBA" id="ARBA00022679"/>
    </source>
</evidence>
<evidence type="ECO:0000256" key="12">
    <source>
        <dbReference type="PIRSR" id="PIRSR601465-50"/>
    </source>
</evidence>
<dbReference type="UniPathway" id="UPA00703">
    <property type="reaction ID" value="UER00720"/>
</dbReference>
<evidence type="ECO:0000313" key="18">
    <source>
        <dbReference type="EMBL" id="ATX76893.1"/>
    </source>
</evidence>
<evidence type="ECO:0000256" key="9">
    <source>
        <dbReference type="ARBA" id="ARBA00047918"/>
    </source>
</evidence>
<dbReference type="Proteomes" id="UP000229757">
    <property type="component" value="Chromosome"/>
</dbReference>
<feature type="domain" description="Malate synthase TIM barrel" evidence="14">
    <location>
        <begin position="337"/>
        <end position="572"/>
    </location>
</feature>
<evidence type="ECO:0000256" key="4">
    <source>
        <dbReference type="ARBA" id="ARBA00022532"/>
    </source>
</evidence>
<dbReference type="NCBIfam" id="TIGR01345">
    <property type="entry name" value="malate_syn_G"/>
    <property type="match status" value="1"/>
</dbReference>
<keyword evidence="4 10" id="KW-0816">Tricarboxylic acid cycle</keyword>
<feature type="binding site" evidence="10">
    <location>
        <position position="313"/>
    </location>
    <ligand>
        <name>acetyl-CoA</name>
        <dbReference type="ChEBI" id="CHEBI:57288"/>
    </ligand>
</feature>
<evidence type="ECO:0000256" key="2">
    <source>
        <dbReference type="ARBA" id="ARBA00022435"/>
    </source>
</evidence>
<dbReference type="Pfam" id="PF20658">
    <property type="entry name" value="MSG_insertion"/>
    <property type="match status" value="1"/>
</dbReference>
<keyword evidence="5 10" id="KW-0808">Transferase</keyword>
<name>A0A2K8KQ68_9GAMM</name>
<dbReference type="PANTHER" id="PTHR42739">
    <property type="entry name" value="MALATE SYNTHASE G"/>
    <property type="match status" value="1"/>
</dbReference>
<comment type="cofactor">
    <cofactor evidence="1 10">
        <name>Mg(2+)</name>
        <dbReference type="ChEBI" id="CHEBI:18420"/>
    </cofactor>
</comment>
<comment type="catalytic activity">
    <reaction evidence="9 10 13">
        <text>glyoxylate + acetyl-CoA + H2O = (S)-malate + CoA + H(+)</text>
        <dbReference type="Rhea" id="RHEA:18181"/>
        <dbReference type="ChEBI" id="CHEBI:15377"/>
        <dbReference type="ChEBI" id="CHEBI:15378"/>
        <dbReference type="ChEBI" id="CHEBI:15589"/>
        <dbReference type="ChEBI" id="CHEBI:36655"/>
        <dbReference type="ChEBI" id="CHEBI:57287"/>
        <dbReference type="ChEBI" id="CHEBI:57288"/>
        <dbReference type="EC" id="2.3.3.9"/>
    </reaction>
</comment>
<keyword evidence="2 10" id="KW-0329">Glyoxylate bypass</keyword>
<comment type="subcellular location">
    <subcellularLocation>
        <location evidence="10 13">Cytoplasm</location>
    </subcellularLocation>
</comment>
<dbReference type="InterPro" id="IPR046363">
    <property type="entry name" value="MS_N_TIM-barrel_dom"/>
</dbReference>
<comment type="caution">
    <text evidence="10">Lacks conserved residue(s) required for the propagation of feature annotation.</text>
</comment>
<feature type="domain" description="Malate synthase C-terminal" evidence="17">
    <location>
        <begin position="590"/>
        <end position="675"/>
    </location>
</feature>
<feature type="binding site" evidence="10">
    <location>
        <position position="429"/>
    </location>
    <ligand>
        <name>Mg(2+)</name>
        <dbReference type="ChEBI" id="CHEBI:18420"/>
    </ligand>
</feature>
<comment type="pathway">
    <text evidence="10 13">Carbohydrate metabolism; glyoxylate cycle; (S)-malate from isocitrate: step 2/2.</text>
</comment>
<dbReference type="HAMAP" id="MF_00641">
    <property type="entry name" value="Malate_synth_G"/>
    <property type="match status" value="1"/>
</dbReference>
<dbReference type="InterPro" id="IPR011076">
    <property type="entry name" value="Malate_synth_sf"/>
</dbReference>
<dbReference type="GO" id="GO:0009436">
    <property type="term" value="P:glyoxylate catabolic process"/>
    <property type="evidence" value="ECO:0007669"/>
    <property type="project" value="TreeGrafter"/>
</dbReference>
<dbReference type="InterPro" id="IPR048355">
    <property type="entry name" value="MS_C"/>
</dbReference>
<feature type="binding site" evidence="10">
    <location>
        <position position="118"/>
    </location>
    <ligand>
        <name>acetyl-CoA</name>
        <dbReference type="ChEBI" id="CHEBI:57288"/>
    </ligand>
</feature>
<comment type="function">
    <text evidence="10">Involved in the glycolate utilization. Catalyzes the condensation and subsequent hydrolysis of acetyl-coenzyme A (acetyl-CoA) and glyoxylate to form malate and CoA.</text>
</comment>
<dbReference type="OrthoDB" id="9762054at2"/>
<protein>
    <recommendedName>
        <fullName evidence="10 11">Malate synthase G</fullName>
        <ecNumber evidence="10 11">2.3.3.9</ecNumber>
    </recommendedName>
</protein>
<evidence type="ECO:0000256" key="8">
    <source>
        <dbReference type="ARBA" id="ARBA00023097"/>
    </source>
</evidence>
<keyword evidence="8 10" id="KW-0558">Oxidation</keyword>
<dbReference type="InterPro" id="IPR006253">
    <property type="entry name" value="Malate_synthG"/>
</dbReference>
<evidence type="ECO:0000256" key="1">
    <source>
        <dbReference type="ARBA" id="ARBA00001946"/>
    </source>
</evidence>
<feature type="binding site" evidence="10">
    <location>
        <position position="340"/>
    </location>
    <ligand>
        <name>glyoxylate</name>
        <dbReference type="ChEBI" id="CHEBI:36655"/>
    </ligand>
</feature>
<accession>A0A2K8KQ68</accession>
<feature type="binding site" evidence="10">
    <location>
        <begin position="454"/>
        <end position="457"/>
    </location>
    <ligand>
        <name>glyoxylate</name>
        <dbReference type="ChEBI" id="CHEBI:36655"/>
    </ligand>
</feature>
<evidence type="ECO:0000256" key="11">
    <source>
        <dbReference type="NCBIfam" id="TIGR01345"/>
    </source>
</evidence>
<feature type="binding site" evidence="10">
    <location>
        <begin position="125"/>
        <end position="126"/>
    </location>
    <ligand>
        <name>acetyl-CoA</name>
        <dbReference type="ChEBI" id="CHEBI:57288"/>
    </ligand>
</feature>
<dbReference type="Pfam" id="PF01274">
    <property type="entry name" value="MS_TIM-barrel"/>
    <property type="match status" value="1"/>
</dbReference>
<dbReference type="InterPro" id="IPR048357">
    <property type="entry name" value="MSG_insertion"/>
</dbReference>
<keyword evidence="3 10" id="KW-0963">Cytoplasm</keyword>
<organism evidence="18 19">
    <name type="scientific">Reinekea forsetii</name>
    <dbReference type="NCBI Taxonomy" id="1336806"/>
    <lineage>
        <taxon>Bacteria</taxon>
        <taxon>Pseudomonadati</taxon>
        <taxon>Pseudomonadota</taxon>
        <taxon>Gammaproteobacteria</taxon>
        <taxon>Oceanospirillales</taxon>
        <taxon>Saccharospirillaceae</taxon>
        <taxon>Reinekea</taxon>
    </lineage>
</organism>
<dbReference type="PANTHER" id="PTHR42739:SF1">
    <property type="entry name" value="MALATE SYNTHASE G"/>
    <property type="match status" value="1"/>
</dbReference>
<feature type="domain" description="Malate synthase N-terminal" evidence="15">
    <location>
        <begin position="17"/>
        <end position="75"/>
    </location>
</feature>
<comment type="similarity">
    <text evidence="10 13">Belongs to the malate synthase family. GlcB subfamily.</text>
</comment>
<evidence type="ECO:0000259" key="16">
    <source>
        <dbReference type="Pfam" id="PF20658"/>
    </source>
</evidence>
<evidence type="ECO:0000256" key="13">
    <source>
        <dbReference type="RuleBase" id="RU003572"/>
    </source>
</evidence>
<keyword evidence="6 10" id="KW-0479">Metal-binding</keyword>
<sequence>MTMMIQIGGLSVAQSLVDLVEREICPGTGISAAHFWRETALIVAQLGPINRELLQVRDRMQAQLDRWHQDRVGQVFEANDYRAFLVEIGYLQADVDDFQISTDEVDPEIAQLAGAQLVVPLMNARFALNAANARWGSLFDALYGSDAIPYDQAAGDLIGYNRARGSAVIAAAKAHLDCVAPLRQGNHAQVQGYRVDAGELDVLLVDGQHTRLVDPATFVGFTGQSASPQSILLRHHGLHVEIQIDRQGAIGAQDLAGVQDLWVEAALSTIMDCEDSVAAVDAEDKVALYRNWQGLMTGDLRVTFRKAGQAQTRRLATDRTYNAAPGGELTLAGRSLMFIRHVGHHILTDAVLDAQGNPIPEAILDGMITSLSAIHDLQRRGNSRTGSIYVVKPKLHGPAEVAFAVKLFGRIEQALGLAENTLKIGIMDEERRTSVNLKACIFEARQRLVFINTGFLDRSGDEIHTSRYAGVMVPKAQMKQAPWLAAYEQHNVAVGLACGLAGRAQIGKGMWAMPDEMAAMLRQKIVHPMAGASTAWVPSPTGAVLHSLHYHQVDVVARQQDAQVRQDVNLAQLLSLPLLADPSELTALQIQQELDGHAQAVLGYVVRWVEQGIGCSTVPDISNMGLMEDRATLRIASQHLANWLLQGVIDRALVLVTLEKMARIVDGQNRADPLYRPMGPNYHTSLAFQAASALILNGSTQPNGYTEPLLHAYRRQVKARSAAIV</sequence>
<dbReference type="Pfam" id="PF20656">
    <property type="entry name" value="MS_N"/>
    <property type="match status" value="1"/>
</dbReference>
<feature type="domain" description="Malate synthase G alpha-beta insertion" evidence="16">
    <location>
        <begin position="160"/>
        <end position="235"/>
    </location>
</feature>
<evidence type="ECO:0000313" key="19">
    <source>
        <dbReference type="Proteomes" id="UP000229757"/>
    </source>
</evidence>
<evidence type="ECO:0000259" key="14">
    <source>
        <dbReference type="Pfam" id="PF01274"/>
    </source>
</evidence>
<dbReference type="GO" id="GO:0006099">
    <property type="term" value="P:tricarboxylic acid cycle"/>
    <property type="evidence" value="ECO:0007669"/>
    <property type="project" value="UniProtKB-KW"/>
</dbReference>
<evidence type="ECO:0000259" key="17">
    <source>
        <dbReference type="Pfam" id="PF20659"/>
    </source>
</evidence>
<dbReference type="EMBL" id="CP011797">
    <property type="protein sequence ID" value="ATX76893.1"/>
    <property type="molecule type" value="Genomic_DNA"/>
</dbReference>
<dbReference type="GO" id="GO:0004474">
    <property type="term" value="F:malate synthase activity"/>
    <property type="evidence" value="ECO:0007669"/>
    <property type="project" value="UniProtKB-UniRule"/>
</dbReference>
<dbReference type="EC" id="2.3.3.9" evidence="10 11"/>
<dbReference type="InterPro" id="IPR001465">
    <property type="entry name" value="Malate_synthase_TIM"/>
</dbReference>
<dbReference type="Gene3D" id="1.20.1220.12">
    <property type="entry name" value="Malate synthase, domain III"/>
    <property type="match status" value="1"/>
</dbReference>
<evidence type="ECO:0000259" key="15">
    <source>
        <dbReference type="Pfam" id="PF20656"/>
    </source>
</evidence>
<keyword evidence="18" id="KW-0012">Acyltransferase</keyword>
<dbReference type="InterPro" id="IPR044856">
    <property type="entry name" value="Malate_synth_C_sf"/>
</dbReference>
<reference evidence="18 19" key="1">
    <citation type="journal article" date="2017" name="Environ. Microbiol.">
        <title>Genomic and physiological analyses of 'Reinekea forsetii' reveal a versatile opportunistic lifestyle during spring algae blooms.</title>
        <authorList>
            <person name="Avci B."/>
            <person name="Hahnke R.L."/>
            <person name="Chafee M."/>
            <person name="Fischer T."/>
            <person name="Gruber-Vodicka H."/>
            <person name="Tegetmeyer H.E."/>
            <person name="Harder J."/>
            <person name="Fuchs B.M."/>
            <person name="Amann R.I."/>
            <person name="Teeling H."/>
        </authorList>
    </citation>
    <scope>NUCLEOTIDE SEQUENCE [LARGE SCALE GENOMIC DNA]</scope>
    <source>
        <strain evidence="18 19">Hel1_31_D35</strain>
    </source>
</reference>
<dbReference type="NCBIfam" id="NF002825">
    <property type="entry name" value="PRK02999.1"/>
    <property type="match status" value="1"/>
</dbReference>
<keyword evidence="7 10" id="KW-0460">Magnesium</keyword>
<evidence type="ECO:0000256" key="10">
    <source>
        <dbReference type="HAMAP-Rule" id="MF_00641"/>
    </source>
</evidence>
<gene>
    <name evidence="10" type="primary">glcB</name>
    <name evidence="18" type="ORF">REIFOR_01755</name>
</gene>
<dbReference type="GO" id="GO:0000287">
    <property type="term" value="F:magnesium ion binding"/>
    <property type="evidence" value="ECO:0007669"/>
    <property type="project" value="TreeGrafter"/>
</dbReference>
<dbReference type="AlphaFoldDB" id="A0A2K8KQ68"/>